<protein>
    <submittedName>
        <fullName evidence="1">Uncharacterized protein</fullName>
    </submittedName>
</protein>
<organism evidence="1 2">
    <name type="scientific">Septoria linicola</name>
    <dbReference type="NCBI Taxonomy" id="215465"/>
    <lineage>
        <taxon>Eukaryota</taxon>
        <taxon>Fungi</taxon>
        <taxon>Dikarya</taxon>
        <taxon>Ascomycota</taxon>
        <taxon>Pezizomycotina</taxon>
        <taxon>Dothideomycetes</taxon>
        <taxon>Dothideomycetidae</taxon>
        <taxon>Mycosphaerellales</taxon>
        <taxon>Mycosphaerellaceae</taxon>
        <taxon>Septoria</taxon>
    </lineage>
</organism>
<keyword evidence="2" id="KW-1185">Reference proteome</keyword>
<evidence type="ECO:0000313" key="2">
    <source>
        <dbReference type="Proteomes" id="UP001056384"/>
    </source>
</evidence>
<sequence length="78" mass="8798">MPSSSDQAAVGVVDFRYPAEYDVFWLNPLMRLPDPATKLTDEEKKIKLATGREQTRQLDRNAAWEESWSALQGTLGTV</sequence>
<accession>A0A9Q9AWS1</accession>
<proteinExistence type="predicted"/>
<dbReference type="EMBL" id="CP099422">
    <property type="protein sequence ID" value="USW53367.1"/>
    <property type="molecule type" value="Genomic_DNA"/>
</dbReference>
<name>A0A9Q9AWS1_9PEZI</name>
<dbReference type="Proteomes" id="UP001056384">
    <property type="component" value="Chromosome 5"/>
</dbReference>
<gene>
    <name evidence="1" type="ORF">Slin15195_G066860</name>
</gene>
<evidence type="ECO:0000313" key="1">
    <source>
        <dbReference type="EMBL" id="USW53367.1"/>
    </source>
</evidence>
<reference evidence="1" key="1">
    <citation type="submission" date="2022-06" db="EMBL/GenBank/DDBJ databases">
        <title>Complete genome sequences of two strains of the flax pathogen Septoria linicola.</title>
        <authorList>
            <person name="Lapalu N."/>
            <person name="Simon A."/>
            <person name="Demenou B."/>
            <person name="Paumier D."/>
            <person name="Guillot M.-P."/>
            <person name="Gout L."/>
            <person name="Valade R."/>
        </authorList>
    </citation>
    <scope>NUCLEOTIDE SEQUENCE</scope>
    <source>
        <strain evidence="1">SE15195</strain>
    </source>
</reference>
<dbReference type="AlphaFoldDB" id="A0A9Q9AWS1"/>